<evidence type="ECO:0000256" key="1">
    <source>
        <dbReference type="SAM" id="Phobius"/>
    </source>
</evidence>
<feature type="transmembrane region" description="Helical" evidence="1">
    <location>
        <begin position="12"/>
        <end position="31"/>
    </location>
</feature>
<evidence type="ECO:0000313" key="3">
    <source>
        <dbReference type="Proteomes" id="UP000807306"/>
    </source>
</evidence>
<dbReference type="OrthoDB" id="3041984at2759"/>
<name>A0A9P6EMU9_9AGAR</name>
<keyword evidence="1" id="KW-0472">Membrane</keyword>
<feature type="transmembrane region" description="Helical" evidence="1">
    <location>
        <begin position="75"/>
        <end position="94"/>
    </location>
</feature>
<protein>
    <submittedName>
        <fullName evidence="2">Uncharacterized protein</fullName>
    </submittedName>
</protein>
<keyword evidence="1" id="KW-1133">Transmembrane helix</keyword>
<organism evidence="2 3">
    <name type="scientific">Crepidotus variabilis</name>
    <dbReference type="NCBI Taxonomy" id="179855"/>
    <lineage>
        <taxon>Eukaryota</taxon>
        <taxon>Fungi</taxon>
        <taxon>Dikarya</taxon>
        <taxon>Basidiomycota</taxon>
        <taxon>Agaricomycotina</taxon>
        <taxon>Agaricomycetes</taxon>
        <taxon>Agaricomycetidae</taxon>
        <taxon>Agaricales</taxon>
        <taxon>Agaricineae</taxon>
        <taxon>Crepidotaceae</taxon>
        <taxon>Crepidotus</taxon>
    </lineage>
</organism>
<sequence length="113" mass="12730">MAFQVVIPLIHSYSATAQALILLVLLVGSYVHRTTRLVIAALALLLLAFKTLVPFVRLLFWAFKGIAWMGFYVHYFQVALGFMVTGATIFLNGVEWLGKELEKNARGERNDEE</sequence>
<comment type="caution">
    <text evidence="2">The sequence shown here is derived from an EMBL/GenBank/DDBJ whole genome shotgun (WGS) entry which is preliminary data.</text>
</comment>
<evidence type="ECO:0000313" key="2">
    <source>
        <dbReference type="EMBL" id="KAF9531504.1"/>
    </source>
</evidence>
<gene>
    <name evidence="2" type="ORF">CPB83DRAFT_809231</name>
</gene>
<dbReference type="AlphaFoldDB" id="A0A9P6EMU9"/>
<dbReference type="Proteomes" id="UP000807306">
    <property type="component" value="Unassembled WGS sequence"/>
</dbReference>
<feature type="transmembrane region" description="Helical" evidence="1">
    <location>
        <begin position="38"/>
        <end position="63"/>
    </location>
</feature>
<keyword evidence="3" id="KW-1185">Reference proteome</keyword>
<keyword evidence="1" id="KW-0812">Transmembrane</keyword>
<accession>A0A9P6EMU9</accession>
<dbReference type="EMBL" id="MU157835">
    <property type="protein sequence ID" value="KAF9531504.1"/>
    <property type="molecule type" value="Genomic_DNA"/>
</dbReference>
<reference evidence="2" key="1">
    <citation type="submission" date="2020-11" db="EMBL/GenBank/DDBJ databases">
        <authorList>
            <consortium name="DOE Joint Genome Institute"/>
            <person name="Ahrendt S."/>
            <person name="Riley R."/>
            <person name="Andreopoulos W."/>
            <person name="Labutti K."/>
            <person name="Pangilinan J."/>
            <person name="Ruiz-Duenas F.J."/>
            <person name="Barrasa J.M."/>
            <person name="Sanchez-Garcia M."/>
            <person name="Camarero S."/>
            <person name="Miyauchi S."/>
            <person name="Serrano A."/>
            <person name="Linde D."/>
            <person name="Babiker R."/>
            <person name="Drula E."/>
            <person name="Ayuso-Fernandez I."/>
            <person name="Pacheco R."/>
            <person name="Padilla G."/>
            <person name="Ferreira P."/>
            <person name="Barriuso J."/>
            <person name="Kellner H."/>
            <person name="Castanera R."/>
            <person name="Alfaro M."/>
            <person name="Ramirez L."/>
            <person name="Pisabarro A.G."/>
            <person name="Kuo A."/>
            <person name="Tritt A."/>
            <person name="Lipzen A."/>
            <person name="He G."/>
            <person name="Yan M."/>
            <person name="Ng V."/>
            <person name="Cullen D."/>
            <person name="Martin F."/>
            <person name="Rosso M.-N."/>
            <person name="Henrissat B."/>
            <person name="Hibbett D."/>
            <person name="Martinez A.T."/>
            <person name="Grigoriev I.V."/>
        </authorList>
    </citation>
    <scope>NUCLEOTIDE SEQUENCE</scope>
    <source>
        <strain evidence="2">CBS 506.95</strain>
    </source>
</reference>
<proteinExistence type="predicted"/>